<dbReference type="InterPro" id="IPR006439">
    <property type="entry name" value="HAD-SF_hydro_IA"/>
</dbReference>
<evidence type="ECO:0000313" key="11">
    <source>
        <dbReference type="Proteomes" id="UP000434044"/>
    </source>
</evidence>
<gene>
    <name evidence="10" type="primary">gph</name>
    <name evidence="10" type="ORF">GJ668_06560</name>
</gene>
<dbReference type="NCBIfam" id="TIGR01549">
    <property type="entry name" value="HAD-SF-IA-v1"/>
    <property type="match status" value="1"/>
</dbReference>
<dbReference type="InterPro" id="IPR050155">
    <property type="entry name" value="HAD-like_hydrolase_sf"/>
</dbReference>
<dbReference type="AlphaFoldDB" id="A0A6N8EBN0"/>
<comment type="catalytic activity">
    <reaction evidence="1">
        <text>2-phosphoglycolate + H2O = glycolate + phosphate</text>
        <dbReference type="Rhea" id="RHEA:14369"/>
        <dbReference type="ChEBI" id="CHEBI:15377"/>
        <dbReference type="ChEBI" id="CHEBI:29805"/>
        <dbReference type="ChEBI" id="CHEBI:43474"/>
        <dbReference type="ChEBI" id="CHEBI:58033"/>
        <dbReference type="EC" id="3.1.3.18"/>
    </reaction>
</comment>
<evidence type="ECO:0000256" key="3">
    <source>
        <dbReference type="ARBA" id="ARBA00004818"/>
    </source>
</evidence>
<dbReference type="GO" id="GO:0006281">
    <property type="term" value="P:DNA repair"/>
    <property type="evidence" value="ECO:0007669"/>
    <property type="project" value="TreeGrafter"/>
</dbReference>
<evidence type="ECO:0000256" key="2">
    <source>
        <dbReference type="ARBA" id="ARBA00001946"/>
    </source>
</evidence>
<keyword evidence="11" id="KW-1185">Reference proteome</keyword>
<keyword evidence="6" id="KW-0479">Metal-binding</keyword>
<accession>A0A6N8EBN0</accession>
<dbReference type="Gene3D" id="3.40.50.1000">
    <property type="entry name" value="HAD superfamily/HAD-like"/>
    <property type="match status" value="1"/>
</dbReference>
<dbReference type="GO" id="GO:0005975">
    <property type="term" value="P:carbohydrate metabolic process"/>
    <property type="evidence" value="ECO:0007669"/>
    <property type="project" value="InterPro"/>
</dbReference>
<dbReference type="Proteomes" id="UP000434044">
    <property type="component" value="Unassembled WGS sequence"/>
</dbReference>
<evidence type="ECO:0000256" key="4">
    <source>
        <dbReference type="ARBA" id="ARBA00006171"/>
    </source>
</evidence>
<keyword evidence="8" id="KW-0460">Magnesium</keyword>
<evidence type="ECO:0000256" key="9">
    <source>
        <dbReference type="ARBA" id="ARBA00023277"/>
    </source>
</evidence>
<dbReference type="InterPro" id="IPR023198">
    <property type="entry name" value="PGP-like_dom2"/>
</dbReference>
<dbReference type="NCBIfam" id="TIGR01509">
    <property type="entry name" value="HAD-SF-IA-v3"/>
    <property type="match status" value="1"/>
</dbReference>
<evidence type="ECO:0000256" key="6">
    <source>
        <dbReference type="ARBA" id="ARBA00022723"/>
    </source>
</evidence>
<evidence type="ECO:0000256" key="8">
    <source>
        <dbReference type="ARBA" id="ARBA00022842"/>
    </source>
</evidence>
<evidence type="ECO:0000256" key="7">
    <source>
        <dbReference type="ARBA" id="ARBA00022801"/>
    </source>
</evidence>
<dbReference type="SFLD" id="SFLDS00003">
    <property type="entry name" value="Haloacid_Dehalogenase"/>
    <property type="match status" value="1"/>
</dbReference>
<protein>
    <recommendedName>
        <fullName evidence="5">phosphoglycolate phosphatase</fullName>
        <ecNumber evidence="5">3.1.3.18</ecNumber>
    </recommendedName>
</protein>
<comment type="caution">
    <text evidence="10">The sequence shown here is derived from an EMBL/GenBank/DDBJ whole genome shotgun (WGS) entry which is preliminary data.</text>
</comment>
<proteinExistence type="inferred from homology"/>
<dbReference type="Pfam" id="PF13419">
    <property type="entry name" value="HAD_2"/>
    <property type="match status" value="1"/>
</dbReference>
<dbReference type="SFLD" id="SFLDG01129">
    <property type="entry name" value="C1.5:_HAD__Beta-PGM__Phosphata"/>
    <property type="match status" value="1"/>
</dbReference>
<evidence type="ECO:0000256" key="1">
    <source>
        <dbReference type="ARBA" id="ARBA00000830"/>
    </source>
</evidence>
<dbReference type="GO" id="GO:0046872">
    <property type="term" value="F:metal ion binding"/>
    <property type="evidence" value="ECO:0007669"/>
    <property type="project" value="UniProtKB-KW"/>
</dbReference>
<reference evidence="10 11" key="1">
    <citation type="submission" date="2019-11" db="EMBL/GenBank/DDBJ databases">
        <title>Whole-genome sequence of the anaerobic purple sulfur bacterium Allochromatium palmeri DSM 15591.</title>
        <authorList>
            <person name="Kyndt J.A."/>
            <person name="Meyer T.E."/>
        </authorList>
    </citation>
    <scope>NUCLEOTIDE SEQUENCE [LARGE SCALE GENOMIC DNA]</scope>
    <source>
        <strain evidence="10 11">DSM 15591</strain>
    </source>
</reference>
<dbReference type="PANTHER" id="PTHR43434">
    <property type="entry name" value="PHOSPHOGLYCOLATE PHOSPHATASE"/>
    <property type="match status" value="1"/>
</dbReference>
<evidence type="ECO:0000256" key="5">
    <source>
        <dbReference type="ARBA" id="ARBA00013078"/>
    </source>
</evidence>
<dbReference type="Gene3D" id="1.10.150.240">
    <property type="entry name" value="Putative phosphatase, domain 2"/>
    <property type="match status" value="1"/>
</dbReference>
<dbReference type="EC" id="3.1.3.18" evidence="5"/>
<sequence length="230" mass="24877">MADRRPPRDGVVLFDLDGTFADTAPDMAAALDKLLRRHGRAPLPFARVRPFASHGAPGLLRVGFGLTPEDPDYEPLRGEYLRIYESALVEHTAPFPGMIELIDTLEARGLPWGIVTNKSTALAEPLLERIGFLERAACLVCGDTTPRPKPHPDPLLYACDLLGVDPERGWYVGDAERDIQAGLAAGMGTLAALFGYLGPDDDPGAWGAHGMIDHPLQLLDWLAYDAASDA</sequence>
<dbReference type="InterPro" id="IPR023214">
    <property type="entry name" value="HAD_sf"/>
</dbReference>
<keyword evidence="7 10" id="KW-0378">Hydrolase</keyword>
<dbReference type="RefSeq" id="WP_155449343.1">
    <property type="nucleotide sequence ID" value="NZ_WNKT01000009.1"/>
</dbReference>
<dbReference type="EMBL" id="WNKT01000009">
    <property type="protein sequence ID" value="MTW20758.1"/>
    <property type="molecule type" value="Genomic_DNA"/>
</dbReference>
<comment type="cofactor">
    <cofactor evidence="2">
        <name>Mg(2+)</name>
        <dbReference type="ChEBI" id="CHEBI:18420"/>
    </cofactor>
</comment>
<dbReference type="NCBIfam" id="TIGR01449">
    <property type="entry name" value="PGP_bact"/>
    <property type="match status" value="1"/>
</dbReference>
<dbReference type="InterPro" id="IPR036412">
    <property type="entry name" value="HAD-like_sf"/>
</dbReference>
<dbReference type="InterPro" id="IPR041492">
    <property type="entry name" value="HAD_2"/>
</dbReference>
<dbReference type="PANTHER" id="PTHR43434:SF23">
    <property type="entry name" value="PHOSPHOGLYCOLATE PHOSPHATASE"/>
    <property type="match status" value="1"/>
</dbReference>
<dbReference type="GO" id="GO:0008967">
    <property type="term" value="F:phosphoglycolate phosphatase activity"/>
    <property type="evidence" value="ECO:0007669"/>
    <property type="project" value="UniProtKB-EC"/>
</dbReference>
<name>A0A6N8EBN0_9GAMM</name>
<dbReference type="SUPFAM" id="SSF56784">
    <property type="entry name" value="HAD-like"/>
    <property type="match status" value="1"/>
</dbReference>
<comment type="pathway">
    <text evidence="3">Organic acid metabolism; glycolate biosynthesis; glycolate from 2-phosphoglycolate: step 1/1.</text>
</comment>
<dbReference type="InterPro" id="IPR037512">
    <property type="entry name" value="PGPase_prok"/>
</dbReference>
<dbReference type="GO" id="GO:0005829">
    <property type="term" value="C:cytosol"/>
    <property type="evidence" value="ECO:0007669"/>
    <property type="project" value="TreeGrafter"/>
</dbReference>
<comment type="similarity">
    <text evidence="4">Belongs to the HAD-like hydrolase superfamily. CbbY/CbbZ/Gph/YieH family.</text>
</comment>
<keyword evidence="9" id="KW-0119">Carbohydrate metabolism</keyword>
<organism evidence="10 11">
    <name type="scientific">Allochromatium palmeri</name>
    <dbReference type="NCBI Taxonomy" id="231048"/>
    <lineage>
        <taxon>Bacteria</taxon>
        <taxon>Pseudomonadati</taxon>
        <taxon>Pseudomonadota</taxon>
        <taxon>Gammaproteobacteria</taxon>
        <taxon>Chromatiales</taxon>
        <taxon>Chromatiaceae</taxon>
        <taxon>Allochromatium</taxon>
    </lineage>
</organism>
<dbReference type="OrthoDB" id="9776368at2"/>
<evidence type="ECO:0000313" key="10">
    <source>
        <dbReference type="EMBL" id="MTW20758.1"/>
    </source>
</evidence>